<dbReference type="PROSITE" id="PS50966">
    <property type="entry name" value="ZF_SWIM"/>
    <property type="match status" value="1"/>
</dbReference>
<name>A0A0N1INF3_PAPXU</name>
<keyword evidence="4" id="KW-1185">Reference proteome</keyword>
<accession>A0A0N1INF3</accession>
<organism evidence="3 4">
    <name type="scientific">Papilio xuthus</name>
    <name type="common">Asian swallowtail butterfly</name>
    <dbReference type="NCBI Taxonomy" id="66420"/>
    <lineage>
        <taxon>Eukaryota</taxon>
        <taxon>Metazoa</taxon>
        <taxon>Ecdysozoa</taxon>
        <taxon>Arthropoda</taxon>
        <taxon>Hexapoda</taxon>
        <taxon>Insecta</taxon>
        <taxon>Pterygota</taxon>
        <taxon>Neoptera</taxon>
        <taxon>Endopterygota</taxon>
        <taxon>Lepidoptera</taxon>
        <taxon>Glossata</taxon>
        <taxon>Ditrysia</taxon>
        <taxon>Papilionoidea</taxon>
        <taxon>Papilionidae</taxon>
        <taxon>Papilioninae</taxon>
        <taxon>Papilio</taxon>
    </lineage>
</organism>
<evidence type="ECO:0000313" key="4">
    <source>
        <dbReference type="Proteomes" id="UP000053268"/>
    </source>
</evidence>
<evidence type="ECO:0000313" key="3">
    <source>
        <dbReference type="EMBL" id="KPJ05680.1"/>
    </source>
</evidence>
<dbReference type="InterPro" id="IPR007527">
    <property type="entry name" value="Znf_SWIM"/>
</dbReference>
<gene>
    <name evidence="3" type="ORF">RR46_00409</name>
</gene>
<evidence type="ECO:0000259" key="2">
    <source>
        <dbReference type="PROSITE" id="PS50966"/>
    </source>
</evidence>
<reference evidence="3 4" key="1">
    <citation type="journal article" date="2015" name="Nat. Commun.">
        <title>Outbred genome sequencing and CRISPR/Cas9 gene editing in butterflies.</title>
        <authorList>
            <person name="Li X."/>
            <person name="Fan D."/>
            <person name="Zhang W."/>
            <person name="Liu G."/>
            <person name="Zhang L."/>
            <person name="Zhao L."/>
            <person name="Fang X."/>
            <person name="Chen L."/>
            <person name="Dong Y."/>
            <person name="Chen Y."/>
            <person name="Ding Y."/>
            <person name="Zhao R."/>
            <person name="Feng M."/>
            <person name="Zhu Y."/>
            <person name="Feng Y."/>
            <person name="Jiang X."/>
            <person name="Zhu D."/>
            <person name="Xiang H."/>
            <person name="Feng X."/>
            <person name="Li S."/>
            <person name="Wang J."/>
            <person name="Zhang G."/>
            <person name="Kronforst M.R."/>
            <person name="Wang W."/>
        </authorList>
    </citation>
    <scope>NUCLEOTIDE SEQUENCE [LARGE SCALE GENOMIC DNA]</scope>
    <source>
        <strain evidence="3">Ya'a_city_454_Px</strain>
        <tissue evidence="3">Whole body</tissue>
    </source>
</reference>
<dbReference type="Proteomes" id="UP000053268">
    <property type="component" value="Unassembled WGS sequence"/>
</dbReference>
<feature type="domain" description="SWIM-type" evidence="2">
    <location>
        <begin position="84"/>
        <end position="122"/>
    </location>
</feature>
<proteinExistence type="predicted"/>
<dbReference type="GO" id="GO:0000724">
    <property type="term" value="P:double-strand break repair via homologous recombination"/>
    <property type="evidence" value="ECO:0007669"/>
    <property type="project" value="TreeGrafter"/>
</dbReference>
<keyword evidence="1" id="KW-0479">Metal-binding</keyword>
<keyword evidence="1" id="KW-0862">Zinc</keyword>
<dbReference type="AlphaFoldDB" id="A0A0N1INF3"/>
<keyword evidence="1" id="KW-0863">Zinc-finger</keyword>
<dbReference type="STRING" id="66420.A0A0N1INF3"/>
<dbReference type="GO" id="GO:0097196">
    <property type="term" value="C:Shu complex"/>
    <property type="evidence" value="ECO:0007669"/>
    <property type="project" value="TreeGrafter"/>
</dbReference>
<evidence type="ECO:0000256" key="1">
    <source>
        <dbReference type="PROSITE-ProRule" id="PRU00325"/>
    </source>
</evidence>
<sequence length="152" mass="17563">MTDCTQSKLPSIVEKVLNQIEERVHKTTNKQIADEDLLTLHSIFGGVLQRALDIIEKYPTFVTYSTANKTRELIEIKGENDRCYRVFPRINFCPCLAFKHQVLEKKTQISCKHILAARIQQILGKTVNHDVTHDQYLMLVKSMFDLEDENNG</sequence>
<dbReference type="PANTHER" id="PTHR28498">
    <property type="entry name" value="ZINC FINGER SWIM DOMAIN-CONTAINING PROTEIN 7"/>
    <property type="match status" value="1"/>
</dbReference>
<dbReference type="PANTHER" id="PTHR28498:SF1">
    <property type="entry name" value="ZINC FINGER SWIM DOMAIN-CONTAINING PROTEIN 7"/>
    <property type="match status" value="1"/>
</dbReference>
<protein>
    <submittedName>
        <fullName evidence="3">Zinc finger SWIM domain-containing protein 7</fullName>
    </submittedName>
</protein>
<dbReference type="GO" id="GO:0008270">
    <property type="term" value="F:zinc ion binding"/>
    <property type="evidence" value="ECO:0007669"/>
    <property type="project" value="UniProtKB-KW"/>
</dbReference>
<dbReference type="EMBL" id="KQ458577">
    <property type="protein sequence ID" value="KPJ05680.1"/>
    <property type="molecule type" value="Genomic_DNA"/>
</dbReference>